<dbReference type="EMBL" id="LOCO01000044">
    <property type="protein sequence ID" value="KXO06305.1"/>
    <property type="molecule type" value="Genomic_DNA"/>
</dbReference>
<dbReference type="PATRIC" id="fig|1306954.6.peg.3177"/>
<keyword evidence="2" id="KW-1185">Reference proteome</keyword>
<gene>
    <name evidence="1" type="ORF">J122_4101</name>
</gene>
<name>A0A137S1J6_9GAMM</name>
<proteinExistence type="predicted"/>
<evidence type="ECO:0000313" key="1">
    <source>
        <dbReference type="EMBL" id="KXO06305.1"/>
    </source>
</evidence>
<evidence type="ECO:0000313" key="2">
    <source>
        <dbReference type="Proteomes" id="UP000070282"/>
    </source>
</evidence>
<protein>
    <submittedName>
        <fullName evidence="1">Uncharacterized protein</fullName>
    </submittedName>
</protein>
<dbReference type="Proteomes" id="UP000070282">
    <property type="component" value="Unassembled WGS sequence"/>
</dbReference>
<organism evidence="1 2">
    <name type="scientific">Marinobacter excellens LAMA 842</name>
    <dbReference type="NCBI Taxonomy" id="1306954"/>
    <lineage>
        <taxon>Bacteria</taxon>
        <taxon>Pseudomonadati</taxon>
        <taxon>Pseudomonadota</taxon>
        <taxon>Gammaproteobacteria</taxon>
        <taxon>Pseudomonadales</taxon>
        <taxon>Marinobacteraceae</taxon>
        <taxon>Marinobacter</taxon>
    </lineage>
</organism>
<sequence>MRSDDREYVAAVINFFWQGLAQPHSVNEHAAKVMYEALTEAQSCTASMDLVPRPTYTPSINYIIKEIVKIGQRIMSGDTSLYNMCRDQVSANYKTHIRAALWGI</sequence>
<dbReference type="AlphaFoldDB" id="A0A137S1J6"/>
<comment type="caution">
    <text evidence="1">The sequence shown here is derived from an EMBL/GenBank/DDBJ whole genome shotgun (WGS) entry which is preliminary data.</text>
</comment>
<reference evidence="2" key="1">
    <citation type="submission" date="2015-12" db="EMBL/GenBank/DDBJ databases">
        <authorList>
            <person name="Lima A."/>
            <person name="Farahani Zayas N."/>
            <person name="Castro Da Silva M.A."/>
            <person name="Cabral A."/>
            <person name="Pessatti M.L."/>
        </authorList>
    </citation>
    <scope>NUCLEOTIDE SEQUENCE [LARGE SCALE GENOMIC DNA]</scope>
    <source>
        <strain evidence="2">LAMA 842</strain>
    </source>
</reference>
<accession>A0A137S1J6</accession>
<dbReference type="RefSeq" id="WP_061333961.1">
    <property type="nucleotide sequence ID" value="NZ_LOCO01000044.1"/>
</dbReference>